<dbReference type="InterPro" id="IPR034330">
    <property type="entry name" value="GST_Zeta_C"/>
</dbReference>
<comment type="similarity">
    <text evidence="1">Belongs to the GST superfamily. Zeta family.</text>
</comment>
<dbReference type="GO" id="GO:0004364">
    <property type="term" value="F:glutathione transferase activity"/>
    <property type="evidence" value="ECO:0007669"/>
    <property type="project" value="TreeGrafter"/>
</dbReference>
<dbReference type="NCBIfam" id="TIGR01262">
    <property type="entry name" value="maiA"/>
    <property type="match status" value="1"/>
</dbReference>
<name>A0AAU9ICM8_9CILI</name>
<dbReference type="PROSITE" id="PS50405">
    <property type="entry name" value="GST_CTER"/>
    <property type="match status" value="1"/>
</dbReference>
<dbReference type="InterPro" id="IPR004046">
    <property type="entry name" value="GST_C"/>
</dbReference>
<keyword evidence="5" id="KW-1185">Reference proteome</keyword>
<dbReference type="InterPro" id="IPR010987">
    <property type="entry name" value="Glutathione-S-Trfase_C-like"/>
</dbReference>
<dbReference type="GO" id="GO:0006749">
    <property type="term" value="P:glutathione metabolic process"/>
    <property type="evidence" value="ECO:0007669"/>
    <property type="project" value="TreeGrafter"/>
</dbReference>
<dbReference type="InterPro" id="IPR005955">
    <property type="entry name" value="GST_Zeta"/>
</dbReference>
<dbReference type="PANTHER" id="PTHR42673:SF4">
    <property type="entry name" value="MALEYLACETOACETATE ISOMERASE"/>
    <property type="match status" value="1"/>
</dbReference>
<dbReference type="AlphaFoldDB" id="A0AAU9ICM8"/>
<dbReference type="Pfam" id="PF14497">
    <property type="entry name" value="GST_C_3"/>
    <property type="match status" value="1"/>
</dbReference>
<evidence type="ECO:0000256" key="1">
    <source>
        <dbReference type="ARBA" id="ARBA00010007"/>
    </source>
</evidence>
<dbReference type="InterPro" id="IPR040079">
    <property type="entry name" value="Glutathione_S-Trfase"/>
</dbReference>
<dbReference type="SUPFAM" id="SSF52833">
    <property type="entry name" value="Thioredoxin-like"/>
    <property type="match status" value="1"/>
</dbReference>
<dbReference type="CDD" id="cd03191">
    <property type="entry name" value="GST_C_Zeta"/>
    <property type="match status" value="1"/>
</dbReference>
<dbReference type="EMBL" id="CAJZBQ010000009">
    <property type="protein sequence ID" value="CAG9312754.1"/>
    <property type="molecule type" value="Genomic_DNA"/>
</dbReference>
<dbReference type="InterPro" id="IPR034333">
    <property type="entry name" value="GST_Zeta_N"/>
</dbReference>
<dbReference type="Proteomes" id="UP001162131">
    <property type="component" value="Unassembled WGS sequence"/>
</dbReference>
<dbReference type="Gene3D" id="1.20.1050.10">
    <property type="match status" value="1"/>
</dbReference>
<evidence type="ECO:0000313" key="5">
    <source>
        <dbReference type="Proteomes" id="UP001162131"/>
    </source>
</evidence>
<dbReference type="Pfam" id="PF02798">
    <property type="entry name" value="GST_N"/>
    <property type="match status" value="1"/>
</dbReference>
<dbReference type="SFLD" id="SFLDS00019">
    <property type="entry name" value="Glutathione_Transferase_(cytos"/>
    <property type="match status" value="1"/>
</dbReference>
<protein>
    <recommendedName>
        <fullName evidence="6">Maleylacetoacetate isomerase</fullName>
    </recommendedName>
</protein>
<dbReference type="InterPro" id="IPR004045">
    <property type="entry name" value="Glutathione_S-Trfase_N"/>
</dbReference>
<feature type="domain" description="GST C-terminal" evidence="3">
    <location>
        <begin position="87"/>
        <end position="209"/>
    </location>
</feature>
<reference evidence="4" key="1">
    <citation type="submission" date="2021-09" db="EMBL/GenBank/DDBJ databases">
        <authorList>
            <consortium name="AG Swart"/>
            <person name="Singh M."/>
            <person name="Singh A."/>
            <person name="Seah K."/>
            <person name="Emmerich C."/>
        </authorList>
    </citation>
    <scope>NUCLEOTIDE SEQUENCE</scope>
    <source>
        <strain evidence="4">ATCC30299</strain>
    </source>
</reference>
<evidence type="ECO:0000259" key="3">
    <source>
        <dbReference type="PROSITE" id="PS50405"/>
    </source>
</evidence>
<dbReference type="GO" id="GO:0016034">
    <property type="term" value="F:maleylacetoacetate isomerase activity"/>
    <property type="evidence" value="ECO:0007669"/>
    <property type="project" value="TreeGrafter"/>
</dbReference>
<evidence type="ECO:0000259" key="2">
    <source>
        <dbReference type="PROSITE" id="PS50404"/>
    </source>
</evidence>
<dbReference type="PROSITE" id="PS50404">
    <property type="entry name" value="GST_NTER"/>
    <property type="match status" value="1"/>
</dbReference>
<comment type="caution">
    <text evidence="4">The sequence shown here is derived from an EMBL/GenBank/DDBJ whole genome shotgun (WGS) entry which is preliminary data.</text>
</comment>
<gene>
    <name evidence="4" type="ORF">BSTOLATCC_MIC7550</name>
</gene>
<dbReference type="Gene3D" id="3.40.30.10">
    <property type="entry name" value="Glutaredoxin"/>
    <property type="match status" value="1"/>
</dbReference>
<dbReference type="CDD" id="cd03042">
    <property type="entry name" value="GST_N_Zeta"/>
    <property type="match status" value="1"/>
</dbReference>
<evidence type="ECO:0008006" key="6">
    <source>
        <dbReference type="Google" id="ProtNLM"/>
    </source>
</evidence>
<sequence length="209" mass="23636">MDYTLFSYWRSSCSWRVRIVLSIKNIPYQYHAINILSGEQKGEEYIEKNPLKQVPYLHGEDIGISQSLAIIQYLEDIHPTPSVLPTSPILRAKMWEICEIINSWIHPLQNSKLTNKIEGLGGDKNEWALEVVTSGFRAVENILEQVAGTYCVGNQLTVADACLVPQVCNARRRNVDLTPFPNISRVFETLLALPEIQRAAPENQSDAVK</sequence>
<dbReference type="PANTHER" id="PTHR42673">
    <property type="entry name" value="MALEYLACETOACETATE ISOMERASE"/>
    <property type="match status" value="1"/>
</dbReference>
<dbReference type="GO" id="GO:0005737">
    <property type="term" value="C:cytoplasm"/>
    <property type="evidence" value="ECO:0007669"/>
    <property type="project" value="InterPro"/>
</dbReference>
<organism evidence="4 5">
    <name type="scientific">Blepharisma stoltei</name>
    <dbReference type="NCBI Taxonomy" id="1481888"/>
    <lineage>
        <taxon>Eukaryota</taxon>
        <taxon>Sar</taxon>
        <taxon>Alveolata</taxon>
        <taxon>Ciliophora</taxon>
        <taxon>Postciliodesmatophora</taxon>
        <taxon>Heterotrichea</taxon>
        <taxon>Heterotrichida</taxon>
        <taxon>Blepharismidae</taxon>
        <taxon>Blepharisma</taxon>
    </lineage>
</organism>
<dbReference type="GO" id="GO:0006559">
    <property type="term" value="P:L-phenylalanine catabolic process"/>
    <property type="evidence" value="ECO:0007669"/>
    <property type="project" value="TreeGrafter"/>
</dbReference>
<dbReference type="SFLD" id="SFLDG00358">
    <property type="entry name" value="Main_(cytGST)"/>
    <property type="match status" value="1"/>
</dbReference>
<dbReference type="SUPFAM" id="SSF47616">
    <property type="entry name" value="GST C-terminal domain-like"/>
    <property type="match status" value="1"/>
</dbReference>
<proteinExistence type="inferred from homology"/>
<dbReference type="InterPro" id="IPR036282">
    <property type="entry name" value="Glutathione-S-Trfase_C_sf"/>
</dbReference>
<evidence type="ECO:0000313" key="4">
    <source>
        <dbReference type="EMBL" id="CAG9312754.1"/>
    </source>
</evidence>
<accession>A0AAU9ICM8</accession>
<dbReference type="FunFam" id="1.20.1050.10:FF:000010">
    <property type="entry name" value="Maleylacetoacetate isomerase isoform 1"/>
    <property type="match status" value="1"/>
</dbReference>
<feature type="domain" description="GST N-terminal" evidence="2">
    <location>
        <begin position="1"/>
        <end position="82"/>
    </location>
</feature>
<dbReference type="InterPro" id="IPR036249">
    <property type="entry name" value="Thioredoxin-like_sf"/>
</dbReference>